<name>A0A964T7F8_9HYPH</name>
<reference evidence="2" key="1">
    <citation type="submission" date="2019-03" db="EMBL/GenBank/DDBJ databases">
        <title>Afifella sp. nov., isolated from activated sludge.</title>
        <authorList>
            <person name="Li Q."/>
            <person name="Liu Y."/>
        </authorList>
    </citation>
    <scope>NUCLEOTIDE SEQUENCE</scope>
    <source>
        <strain evidence="2">L72</strain>
    </source>
</reference>
<proteinExistence type="predicted"/>
<sequence length="82" mass="8296">MLRTITGLLAASALGLTATAAMAECGFHQKQVMASTAEDRPAVVETVPDQTPSVVAQAELRQAQTEKPACPAGQAGCGAATK</sequence>
<keyword evidence="1" id="KW-0732">Signal</keyword>
<keyword evidence="3" id="KW-1185">Reference proteome</keyword>
<dbReference type="EMBL" id="SPKJ01000067">
    <property type="protein sequence ID" value="MYZ49292.1"/>
    <property type="molecule type" value="Genomic_DNA"/>
</dbReference>
<dbReference type="AlphaFoldDB" id="A0A964T7F8"/>
<evidence type="ECO:0008006" key="4">
    <source>
        <dbReference type="Google" id="ProtNLM"/>
    </source>
</evidence>
<feature type="chain" id="PRO_5036729901" description="Secreted protein" evidence="1">
    <location>
        <begin position="24"/>
        <end position="82"/>
    </location>
</feature>
<evidence type="ECO:0000256" key="1">
    <source>
        <dbReference type="SAM" id="SignalP"/>
    </source>
</evidence>
<accession>A0A964T7F8</accession>
<organism evidence="2 3">
    <name type="scientific">Propylenella binzhouense</name>
    <dbReference type="NCBI Taxonomy" id="2555902"/>
    <lineage>
        <taxon>Bacteria</taxon>
        <taxon>Pseudomonadati</taxon>
        <taxon>Pseudomonadota</taxon>
        <taxon>Alphaproteobacteria</taxon>
        <taxon>Hyphomicrobiales</taxon>
        <taxon>Propylenellaceae</taxon>
        <taxon>Propylenella</taxon>
    </lineage>
</organism>
<gene>
    <name evidence="2" type="ORF">E4O86_16390</name>
</gene>
<protein>
    <recommendedName>
        <fullName evidence="4">Secreted protein</fullName>
    </recommendedName>
</protein>
<dbReference type="RefSeq" id="WP_161141632.1">
    <property type="nucleotide sequence ID" value="NZ_SPKJ01000067.1"/>
</dbReference>
<feature type="signal peptide" evidence="1">
    <location>
        <begin position="1"/>
        <end position="23"/>
    </location>
</feature>
<comment type="caution">
    <text evidence="2">The sequence shown here is derived from an EMBL/GenBank/DDBJ whole genome shotgun (WGS) entry which is preliminary data.</text>
</comment>
<evidence type="ECO:0000313" key="3">
    <source>
        <dbReference type="Proteomes" id="UP000773614"/>
    </source>
</evidence>
<dbReference type="Proteomes" id="UP000773614">
    <property type="component" value="Unassembled WGS sequence"/>
</dbReference>
<evidence type="ECO:0000313" key="2">
    <source>
        <dbReference type="EMBL" id="MYZ49292.1"/>
    </source>
</evidence>